<evidence type="ECO:0000313" key="3">
    <source>
        <dbReference type="Proteomes" id="UP000045706"/>
    </source>
</evidence>
<protein>
    <submittedName>
        <fullName evidence="2">Uncharacterized protein</fullName>
    </submittedName>
</protein>
<accession>A0A0G4KSI9</accession>
<organism evidence="2 3">
    <name type="scientific">Verticillium longisporum</name>
    <name type="common">Verticillium dahliae var. longisporum</name>
    <dbReference type="NCBI Taxonomy" id="100787"/>
    <lineage>
        <taxon>Eukaryota</taxon>
        <taxon>Fungi</taxon>
        <taxon>Dikarya</taxon>
        <taxon>Ascomycota</taxon>
        <taxon>Pezizomycotina</taxon>
        <taxon>Sordariomycetes</taxon>
        <taxon>Hypocreomycetidae</taxon>
        <taxon>Glomerellales</taxon>
        <taxon>Plectosphaerellaceae</taxon>
        <taxon>Verticillium</taxon>
    </lineage>
</organism>
<gene>
    <name evidence="2" type="ORF">BN1723_001875</name>
</gene>
<dbReference type="Proteomes" id="UP000045706">
    <property type="component" value="Unassembled WGS sequence"/>
</dbReference>
<reference evidence="3" key="1">
    <citation type="submission" date="2015-05" db="EMBL/GenBank/DDBJ databases">
        <authorList>
            <person name="Fogelqvist Johan"/>
        </authorList>
    </citation>
    <scope>NUCLEOTIDE SEQUENCE [LARGE SCALE GENOMIC DNA]</scope>
</reference>
<proteinExistence type="predicted"/>
<evidence type="ECO:0000256" key="1">
    <source>
        <dbReference type="SAM" id="MobiDB-lite"/>
    </source>
</evidence>
<dbReference type="EMBL" id="CVQI01003335">
    <property type="protein sequence ID" value="CRK12626.1"/>
    <property type="molecule type" value="Genomic_DNA"/>
</dbReference>
<name>A0A0G4KSI9_VERLO</name>
<dbReference type="AlphaFoldDB" id="A0A0G4KSI9"/>
<feature type="region of interest" description="Disordered" evidence="1">
    <location>
        <begin position="1"/>
        <end position="100"/>
    </location>
</feature>
<evidence type="ECO:0000313" key="2">
    <source>
        <dbReference type="EMBL" id="CRK12626.1"/>
    </source>
</evidence>
<feature type="non-terminal residue" evidence="2">
    <location>
        <position position="100"/>
    </location>
</feature>
<sequence length="100" mass="10691">MAKPTAKSRPPAGEAQAHYGFLSSSPAKSAVPQPGDDDAEAEQVVAPEARERPASCLHATTSMGQGVGRFERPALLKKEGGIAPIDRLRKPFKPLTMNRR</sequence>
<feature type="compositionally biased region" description="Basic and acidic residues" evidence="1">
    <location>
        <begin position="69"/>
        <end position="80"/>
    </location>
</feature>